<evidence type="ECO:0000256" key="4">
    <source>
        <dbReference type="ARBA" id="ARBA00023004"/>
    </source>
</evidence>
<organism evidence="8 9">
    <name type="scientific">Naganishia liquefaciens</name>
    <dbReference type="NCBI Taxonomy" id="104408"/>
    <lineage>
        <taxon>Eukaryota</taxon>
        <taxon>Fungi</taxon>
        <taxon>Dikarya</taxon>
        <taxon>Basidiomycota</taxon>
        <taxon>Agaricomycotina</taxon>
        <taxon>Tremellomycetes</taxon>
        <taxon>Filobasidiales</taxon>
        <taxon>Filobasidiaceae</taxon>
        <taxon>Naganishia</taxon>
    </lineage>
</organism>
<keyword evidence="5" id="KW-0411">Iron-sulfur</keyword>
<evidence type="ECO:0000256" key="6">
    <source>
        <dbReference type="ARBA" id="ARBA00024036"/>
    </source>
</evidence>
<keyword evidence="2" id="KW-0547">Nucleotide-binding</keyword>
<dbReference type="InterPro" id="IPR027417">
    <property type="entry name" value="P-loop_NTPase"/>
</dbReference>
<dbReference type="EMBL" id="BLZA01000019">
    <property type="protein sequence ID" value="GHJ86610.1"/>
    <property type="molecule type" value="Genomic_DNA"/>
</dbReference>
<dbReference type="InterPro" id="IPR044304">
    <property type="entry name" value="NUBPL-like"/>
</dbReference>
<dbReference type="Gene3D" id="3.40.50.300">
    <property type="entry name" value="P-loop containing nucleotide triphosphate hydrolases"/>
    <property type="match status" value="1"/>
</dbReference>
<gene>
    <name evidence="8" type="ORF">NliqN6_3012</name>
</gene>
<dbReference type="Proteomes" id="UP000620104">
    <property type="component" value="Unassembled WGS sequence"/>
</dbReference>
<comment type="similarity">
    <text evidence="6">Belongs to the Mrp/NBP35 ATP-binding proteins family.</text>
</comment>
<keyword evidence="4" id="KW-0408">Iron</keyword>
<dbReference type="GO" id="GO:0005524">
    <property type="term" value="F:ATP binding"/>
    <property type="evidence" value="ECO:0007669"/>
    <property type="project" value="UniProtKB-KW"/>
</dbReference>
<evidence type="ECO:0000313" key="9">
    <source>
        <dbReference type="Proteomes" id="UP000620104"/>
    </source>
</evidence>
<dbReference type="GO" id="GO:0016226">
    <property type="term" value="P:iron-sulfur cluster assembly"/>
    <property type="evidence" value="ECO:0007669"/>
    <property type="project" value="InterPro"/>
</dbReference>
<dbReference type="GO" id="GO:0051539">
    <property type="term" value="F:4 iron, 4 sulfur cluster binding"/>
    <property type="evidence" value="ECO:0007669"/>
    <property type="project" value="TreeGrafter"/>
</dbReference>
<dbReference type="PANTHER" id="PTHR42961">
    <property type="entry name" value="IRON-SULFUR PROTEIN NUBPL"/>
    <property type="match status" value="1"/>
</dbReference>
<dbReference type="AlphaFoldDB" id="A0A8H3TTY5"/>
<keyword evidence="9" id="KW-1185">Reference proteome</keyword>
<dbReference type="GO" id="GO:0140663">
    <property type="term" value="F:ATP-dependent FeS chaperone activity"/>
    <property type="evidence" value="ECO:0007669"/>
    <property type="project" value="InterPro"/>
</dbReference>
<dbReference type="InterPro" id="IPR033756">
    <property type="entry name" value="YlxH/NBP35"/>
</dbReference>
<proteinExistence type="inferred from homology"/>
<evidence type="ECO:0000256" key="5">
    <source>
        <dbReference type="ARBA" id="ARBA00023014"/>
    </source>
</evidence>
<keyword evidence="3" id="KW-0067">ATP-binding</keyword>
<dbReference type="CDD" id="cd02037">
    <property type="entry name" value="Mrp_NBP35"/>
    <property type="match status" value="1"/>
</dbReference>
<dbReference type="FunFam" id="3.40.50.300:FF:001119">
    <property type="entry name" value="Iron-sulfur cluster carrier protein"/>
    <property type="match status" value="1"/>
</dbReference>
<evidence type="ECO:0008006" key="10">
    <source>
        <dbReference type="Google" id="ProtNLM"/>
    </source>
</evidence>
<dbReference type="OrthoDB" id="1741334at2759"/>
<evidence type="ECO:0000256" key="1">
    <source>
        <dbReference type="ARBA" id="ARBA00022723"/>
    </source>
</evidence>
<name>A0A8H3TTY5_9TREE</name>
<dbReference type="GO" id="GO:0005739">
    <property type="term" value="C:mitochondrion"/>
    <property type="evidence" value="ECO:0007669"/>
    <property type="project" value="TreeGrafter"/>
</dbReference>
<comment type="caution">
    <text evidence="8">The sequence shown here is derived from an EMBL/GenBank/DDBJ whole genome shotgun (WGS) entry which is preliminary data.</text>
</comment>
<evidence type="ECO:0000256" key="3">
    <source>
        <dbReference type="ARBA" id="ARBA00022840"/>
    </source>
</evidence>
<keyword evidence="1" id="KW-0479">Metal-binding</keyword>
<reference evidence="8" key="1">
    <citation type="submission" date="2020-07" db="EMBL/GenBank/DDBJ databases">
        <title>Draft Genome Sequence of a Deep-Sea Yeast, Naganishia (Cryptococcus) liquefaciens strain N6.</title>
        <authorList>
            <person name="Han Y.W."/>
            <person name="Kajitani R."/>
            <person name="Morimoto H."/>
            <person name="Parhat M."/>
            <person name="Tsubouchi H."/>
            <person name="Bakenova O."/>
            <person name="Ogata M."/>
            <person name="Argunhan B."/>
            <person name="Aoki R."/>
            <person name="Kajiwara S."/>
            <person name="Itoh T."/>
            <person name="Iwasaki H."/>
        </authorList>
    </citation>
    <scope>NUCLEOTIDE SEQUENCE</scope>
    <source>
        <strain evidence="8">N6</strain>
    </source>
</reference>
<dbReference type="PANTHER" id="PTHR42961:SF2">
    <property type="entry name" value="IRON-SULFUR PROTEIN NUBPL"/>
    <property type="match status" value="1"/>
</dbReference>
<dbReference type="GO" id="GO:0032981">
    <property type="term" value="P:mitochondrial respiratory chain complex I assembly"/>
    <property type="evidence" value="ECO:0007669"/>
    <property type="project" value="TreeGrafter"/>
</dbReference>
<dbReference type="SUPFAM" id="SSF52540">
    <property type="entry name" value="P-loop containing nucleoside triphosphate hydrolases"/>
    <property type="match status" value="1"/>
</dbReference>
<evidence type="ECO:0000256" key="2">
    <source>
        <dbReference type="ARBA" id="ARBA00022741"/>
    </source>
</evidence>
<dbReference type="Pfam" id="PF10609">
    <property type="entry name" value="ParA"/>
    <property type="match status" value="1"/>
</dbReference>
<dbReference type="InterPro" id="IPR019591">
    <property type="entry name" value="Mrp/NBP35_ATP-bd"/>
</dbReference>
<accession>A0A8H3TTY5</accession>
<dbReference type="HAMAP" id="MF_02040">
    <property type="entry name" value="Mrp_NBP35"/>
    <property type="match status" value="1"/>
</dbReference>
<evidence type="ECO:0000313" key="8">
    <source>
        <dbReference type="EMBL" id="GHJ86610.1"/>
    </source>
</evidence>
<evidence type="ECO:0000256" key="7">
    <source>
        <dbReference type="SAM" id="MobiDB-lite"/>
    </source>
</evidence>
<sequence>MSPLGFLRQAVPPVSRSGISTLRAVAKEPLGLRAVSNGIRLIRTSAPRLSHENPLGIPRREANPAPTMPRRGGPPKKQKIPGVKHVIAVTSGKGGVGKSTVAANLALAISNLSLGASNDTSVSRNPRVGLLDLDIFGPSVPKLMGLENAGEPMLSESNKLIPMDNHGIKTMSIGYLLPPSANNDNPVVWRGLMVMKAVQQLLFDVDWREPSGDLDVLVIDMPPGTGDVQLSLGQLVIVDGAVIVSTPQDVALIDARKGVNMFRKINIPIIGAVLNQSHFTCSCCSTKHELFGSPASFNSIAEDMSLDVLGEIPLVSSVSSGGDRGVPIVAQTGKDGEEIRSVMEKVARQVWQAVAAR</sequence>
<protein>
    <recommendedName>
        <fullName evidence="10">Mrp/NBP35 family ATP-binding protein</fullName>
    </recommendedName>
</protein>
<feature type="region of interest" description="Disordered" evidence="7">
    <location>
        <begin position="50"/>
        <end position="80"/>
    </location>
</feature>
<dbReference type="GO" id="GO:0046872">
    <property type="term" value="F:metal ion binding"/>
    <property type="evidence" value="ECO:0007669"/>
    <property type="project" value="UniProtKB-KW"/>
</dbReference>